<sequence length="337" mass="37943">MTNQVPPNKLINTQGQPRFGYFDSPITDLALAEFAYHTVMDKPASKLAKYLHYKQFQFISICHPDWQIGIAIADIRYAANGFCYFYQRQQQHLDEISIIKPFSLGVQMSPSPVSGSAHIKAKQQISIDLDNYNWHIELSGEMFNGKFSLNGASSAQPIAMCSPTGYNGWTYTQKHNALAITGQLDYKGQRLDLSSALGGYDFSAGYMRRETNWRWGSISAVLAQGHFGLNVAAGVNETGFNENAFWLNGQMHRIANVDIQFDKQHANSIWTFNSSDQRLQLTFTPHQARQEQLNLGLVISNFRQYCGVFSGIIVTEKGDKIVLNQVPGLAENHFARW</sequence>
<evidence type="ECO:0008006" key="3">
    <source>
        <dbReference type="Google" id="ProtNLM"/>
    </source>
</evidence>
<dbReference type="Pfam" id="PF10974">
    <property type="entry name" value="DUF2804"/>
    <property type="match status" value="1"/>
</dbReference>
<dbReference type="OrthoDB" id="9134802at2"/>
<dbReference type="STRING" id="1628148.BI198_05635"/>
<dbReference type="InterPro" id="IPR021243">
    <property type="entry name" value="DUF2804"/>
</dbReference>
<gene>
    <name evidence="1" type="ORF">BI198_05635</name>
</gene>
<evidence type="ECO:0000313" key="1">
    <source>
        <dbReference type="EMBL" id="OEY69112.1"/>
    </source>
</evidence>
<dbReference type="Proteomes" id="UP000242258">
    <property type="component" value="Unassembled WGS sequence"/>
</dbReference>
<comment type="caution">
    <text evidence="1">The sequence shown here is derived from an EMBL/GenBank/DDBJ whole genome shotgun (WGS) entry which is preliminary data.</text>
</comment>
<organism evidence="1 2">
    <name type="scientific">Rheinheimera salexigens</name>
    <dbReference type="NCBI Taxonomy" id="1628148"/>
    <lineage>
        <taxon>Bacteria</taxon>
        <taxon>Pseudomonadati</taxon>
        <taxon>Pseudomonadota</taxon>
        <taxon>Gammaproteobacteria</taxon>
        <taxon>Chromatiales</taxon>
        <taxon>Chromatiaceae</taxon>
        <taxon>Rheinheimera</taxon>
    </lineage>
</organism>
<dbReference type="PANTHER" id="PTHR35868">
    <property type="entry name" value="DUF2804 DOMAIN-CONTAINING PROTEIN-RELATED"/>
    <property type="match status" value="1"/>
</dbReference>
<dbReference type="PANTHER" id="PTHR35868:SF4">
    <property type="entry name" value="DUF2804 DOMAIN-CONTAINING PROTEIN"/>
    <property type="match status" value="1"/>
</dbReference>
<protein>
    <recommendedName>
        <fullName evidence="3">DUF2804 domain-containing protein</fullName>
    </recommendedName>
</protein>
<evidence type="ECO:0000313" key="2">
    <source>
        <dbReference type="Proteomes" id="UP000242258"/>
    </source>
</evidence>
<dbReference type="AlphaFoldDB" id="A0A1E7Q4I8"/>
<keyword evidence="2" id="KW-1185">Reference proteome</keyword>
<reference evidence="2" key="1">
    <citation type="submission" date="2016-09" db="EMBL/GenBank/DDBJ databases">
        <authorList>
            <person name="Wan X."/>
            <person name="Hou S."/>
        </authorList>
    </citation>
    <scope>NUCLEOTIDE SEQUENCE [LARGE SCALE GENOMIC DNA]</scope>
    <source>
        <strain evidence="2">KH87</strain>
    </source>
</reference>
<accession>A0A1E7Q4I8</accession>
<proteinExistence type="predicted"/>
<dbReference type="RefSeq" id="WP_070048678.1">
    <property type="nucleotide sequence ID" value="NZ_CBCSDO010000003.1"/>
</dbReference>
<dbReference type="EMBL" id="MKEK01000001">
    <property type="protein sequence ID" value="OEY69112.1"/>
    <property type="molecule type" value="Genomic_DNA"/>
</dbReference>
<name>A0A1E7Q4I8_9GAMM</name>